<dbReference type="Proteomes" id="UP001306668">
    <property type="component" value="Unassembled WGS sequence"/>
</dbReference>
<feature type="region of interest" description="Disordered" evidence="1">
    <location>
        <begin position="128"/>
        <end position="147"/>
    </location>
</feature>
<keyword evidence="3" id="KW-1185">Reference proteome</keyword>
<evidence type="ECO:0000313" key="3">
    <source>
        <dbReference type="Proteomes" id="UP001306668"/>
    </source>
</evidence>
<feature type="region of interest" description="Disordered" evidence="1">
    <location>
        <begin position="179"/>
        <end position="241"/>
    </location>
</feature>
<feature type="region of interest" description="Disordered" evidence="1">
    <location>
        <begin position="1"/>
        <end position="40"/>
    </location>
</feature>
<dbReference type="EMBL" id="BTRJ01000034">
    <property type="protein sequence ID" value="GMR28801.1"/>
    <property type="molecule type" value="Genomic_DNA"/>
</dbReference>
<evidence type="ECO:0000313" key="2">
    <source>
        <dbReference type="EMBL" id="GMR28801.1"/>
    </source>
</evidence>
<feature type="compositionally biased region" description="Basic and acidic residues" evidence="1">
    <location>
        <begin position="192"/>
        <end position="207"/>
    </location>
</feature>
<feature type="compositionally biased region" description="Polar residues" evidence="1">
    <location>
        <begin position="208"/>
        <end position="227"/>
    </location>
</feature>
<reference evidence="3" key="1">
    <citation type="submission" date="2023-07" db="EMBL/GenBank/DDBJ databases">
        <title>Genome sequence of Stenotrophomonas sp. Alg010 isolated from Sargassum waste.</title>
        <authorList>
            <person name="Mohapatra"/>
            <person name="B.R."/>
        </authorList>
    </citation>
    <scope>NUCLEOTIDE SEQUENCE [LARGE SCALE GENOMIC DNA]</scope>
    <source>
        <strain evidence="3">Alg010</strain>
    </source>
</reference>
<feature type="region of interest" description="Disordered" evidence="1">
    <location>
        <begin position="298"/>
        <end position="323"/>
    </location>
</feature>
<feature type="compositionally biased region" description="Low complexity" evidence="1">
    <location>
        <begin position="9"/>
        <end position="32"/>
    </location>
</feature>
<protein>
    <submittedName>
        <fullName evidence="2">Uncharacterized protein</fullName>
    </submittedName>
</protein>
<comment type="caution">
    <text evidence="2">The sequence shown here is derived from an EMBL/GenBank/DDBJ whole genome shotgun (WGS) entry which is preliminary data.</text>
</comment>
<accession>A0ABQ6QGW2</accession>
<gene>
    <name evidence="2" type="ORF">STENOSP10_30220</name>
</gene>
<evidence type="ECO:0000256" key="1">
    <source>
        <dbReference type="SAM" id="MobiDB-lite"/>
    </source>
</evidence>
<feature type="region of interest" description="Disordered" evidence="1">
    <location>
        <begin position="53"/>
        <end position="99"/>
    </location>
</feature>
<feature type="compositionally biased region" description="Low complexity" evidence="1">
    <location>
        <begin position="303"/>
        <end position="323"/>
    </location>
</feature>
<name>A0ABQ6QGW2_9GAMM</name>
<sequence length="323" mass="34760">MLRNEGRRPQQALASRRAAAGRRAGPGAARSAARTRGRARPLMLVSACVGISGAASPRGPMDAHAPPVGRWSGRSGGNTGPKRCAQRRPAGAGQRGTPGMRFTGCHRQAVSPCPSPGDVAGMAGHVGGQVGADRRRSWPPNSAVGRRRTAISRAPVARVRKRHPWVALSCVSVRRRLGRCPSNVRPSHGSRRHESGDKAEQERERNRPCNQISSTKRQGVQTPNTNKGVARDAVGHSGQRNPQIGFAHEMEYRFHHAFGHRKAPAECVDTNPSQYQKLRPTLSAPPFSTADRMRLTASRREVAVAQPTQSSQQASSPVAAETR</sequence>
<proteinExistence type="predicted"/>
<organism evidence="2 3">
    <name type="scientific">Stenotrophomonas sepilia</name>
    <dbReference type="NCBI Taxonomy" id="2860290"/>
    <lineage>
        <taxon>Bacteria</taxon>
        <taxon>Pseudomonadati</taxon>
        <taxon>Pseudomonadota</taxon>
        <taxon>Gammaproteobacteria</taxon>
        <taxon>Lysobacterales</taxon>
        <taxon>Lysobacteraceae</taxon>
        <taxon>Stenotrophomonas</taxon>
        <taxon>Stenotrophomonas maltophilia group</taxon>
    </lineage>
</organism>